<gene>
    <name evidence="2" type="ORF">K8W20_15575</name>
</gene>
<dbReference type="InterPro" id="IPR000212">
    <property type="entry name" value="DNA_helicase_UvrD/REP"/>
</dbReference>
<reference evidence="2" key="1">
    <citation type="journal article" date="2021" name="PeerJ">
        <title>Extensive microbial diversity within the chicken gut microbiome revealed by metagenomics and culture.</title>
        <authorList>
            <person name="Gilroy R."/>
            <person name="Ravi A."/>
            <person name="Getino M."/>
            <person name="Pursley I."/>
            <person name="Horton D.L."/>
            <person name="Alikhan N.F."/>
            <person name="Baker D."/>
            <person name="Gharbi K."/>
            <person name="Hall N."/>
            <person name="Watson M."/>
            <person name="Adriaenssens E.M."/>
            <person name="Foster-Nyarko E."/>
            <person name="Jarju S."/>
            <person name="Secka A."/>
            <person name="Antonio M."/>
            <person name="Oren A."/>
            <person name="Chaudhuri R.R."/>
            <person name="La Ragione R."/>
            <person name="Hildebrand F."/>
            <person name="Pallen M.J."/>
        </authorList>
    </citation>
    <scope>NUCLEOTIDE SEQUENCE</scope>
    <source>
        <strain evidence="2">ChiSjej2B20-17149</strain>
    </source>
</reference>
<name>A0A921NKL2_9PSED</name>
<dbReference type="InterPro" id="IPR027785">
    <property type="entry name" value="UvrD-like_helicase_C"/>
</dbReference>
<comment type="caution">
    <text evidence="2">The sequence shown here is derived from an EMBL/GenBank/DDBJ whole genome shotgun (WGS) entry which is preliminary data.</text>
</comment>
<dbReference type="PANTHER" id="PTHR11070">
    <property type="entry name" value="UVRD / RECB / PCRA DNA HELICASE FAMILY MEMBER"/>
    <property type="match status" value="1"/>
</dbReference>
<evidence type="ECO:0000259" key="1">
    <source>
        <dbReference type="Pfam" id="PF13538"/>
    </source>
</evidence>
<dbReference type="InterPro" id="IPR027417">
    <property type="entry name" value="P-loop_NTPase"/>
</dbReference>
<reference evidence="2" key="2">
    <citation type="submission" date="2021-09" db="EMBL/GenBank/DDBJ databases">
        <authorList>
            <person name="Gilroy R."/>
        </authorList>
    </citation>
    <scope>NUCLEOTIDE SEQUENCE</scope>
    <source>
        <strain evidence="2">ChiSjej2B20-17149</strain>
    </source>
</reference>
<dbReference type="PANTHER" id="PTHR11070:SF45">
    <property type="entry name" value="DNA 3'-5' HELICASE"/>
    <property type="match status" value="1"/>
</dbReference>
<protein>
    <submittedName>
        <fullName evidence="2">ATP-binding domain-containing protein</fullName>
    </submittedName>
</protein>
<dbReference type="Pfam" id="PF13538">
    <property type="entry name" value="UvrD_C_2"/>
    <property type="match status" value="1"/>
</dbReference>
<dbReference type="EMBL" id="DYTS01000275">
    <property type="protein sequence ID" value="HJH20124.1"/>
    <property type="molecule type" value="Genomic_DNA"/>
</dbReference>
<dbReference type="GO" id="GO:0043138">
    <property type="term" value="F:3'-5' DNA helicase activity"/>
    <property type="evidence" value="ECO:0007669"/>
    <property type="project" value="TreeGrafter"/>
</dbReference>
<dbReference type="GO" id="GO:0000725">
    <property type="term" value="P:recombinational repair"/>
    <property type="evidence" value="ECO:0007669"/>
    <property type="project" value="TreeGrafter"/>
</dbReference>
<accession>A0A921NKL2</accession>
<dbReference type="GO" id="GO:0003677">
    <property type="term" value="F:DNA binding"/>
    <property type="evidence" value="ECO:0007669"/>
    <property type="project" value="InterPro"/>
</dbReference>
<evidence type="ECO:0000313" key="2">
    <source>
        <dbReference type="EMBL" id="HJH20124.1"/>
    </source>
</evidence>
<keyword evidence="2" id="KW-0067">ATP-binding</keyword>
<dbReference type="AlphaFoldDB" id="A0A921NKL2"/>
<sequence>MTVRSFSGPAGCGKTFQLMASLTTQLVDQPLLDGQKVLALTFMHGSRRRLDDRLSGVVGLNRRYECSTLDSFAWRIVSRWRALLTHLGMEFPQVGAYEQICASASELIARDEVVRWVAGSFPIVVVDEAQDLTPSRLAIVQSLAAHVEVLVASDEFQCLLEELRPNLACEWLAAAGNEIALNVPRRTNDQDLLAAAGAVRSGQAPQSAGRFKVVATANAGLAGTWISNAISWNRAGNRIAIITPTMGTFAHQVRAWIETRTTNRGNGPHRVILERSETVRSREFIDTLVLPDHASAAEARALMYGQPRSIHEDFIRWLDRQRRTKGRNTFSRQEMEETILQSFSSQRRLGGNDGAGIRMMTVHAAKNREFDLVLALWPAAIGGDEIQKRRLLYNAITRAKGQCLVLVQSTRAMVAPPFTYRP</sequence>
<dbReference type="Proteomes" id="UP000752172">
    <property type="component" value="Unassembled WGS sequence"/>
</dbReference>
<dbReference type="Gene3D" id="3.40.50.300">
    <property type="entry name" value="P-loop containing nucleotide triphosphate hydrolases"/>
    <property type="match status" value="2"/>
</dbReference>
<proteinExistence type="predicted"/>
<dbReference type="GO" id="GO:0005829">
    <property type="term" value="C:cytosol"/>
    <property type="evidence" value="ECO:0007669"/>
    <property type="project" value="TreeGrafter"/>
</dbReference>
<organism evidence="2 3">
    <name type="scientific">Pseudomonas lactis</name>
    <dbReference type="NCBI Taxonomy" id="1615674"/>
    <lineage>
        <taxon>Bacteria</taxon>
        <taxon>Pseudomonadati</taxon>
        <taxon>Pseudomonadota</taxon>
        <taxon>Gammaproteobacteria</taxon>
        <taxon>Pseudomonadales</taxon>
        <taxon>Pseudomonadaceae</taxon>
        <taxon>Pseudomonas</taxon>
    </lineage>
</organism>
<evidence type="ECO:0000313" key="3">
    <source>
        <dbReference type="Proteomes" id="UP000752172"/>
    </source>
</evidence>
<keyword evidence="2" id="KW-0547">Nucleotide-binding</keyword>
<dbReference type="GO" id="GO:0005524">
    <property type="term" value="F:ATP binding"/>
    <property type="evidence" value="ECO:0007669"/>
    <property type="project" value="UniProtKB-KW"/>
</dbReference>
<feature type="domain" description="UvrD-like helicase C-terminal" evidence="1">
    <location>
        <begin position="357"/>
        <end position="405"/>
    </location>
</feature>
<dbReference type="SUPFAM" id="SSF52540">
    <property type="entry name" value="P-loop containing nucleoside triphosphate hydrolases"/>
    <property type="match status" value="1"/>
</dbReference>